<gene>
    <name evidence="3" type="ORF">METZ01_LOCUS433951</name>
</gene>
<keyword evidence="2" id="KW-0812">Transmembrane</keyword>
<dbReference type="AlphaFoldDB" id="A0A382YCQ8"/>
<accession>A0A382YCQ8</accession>
<evidence type="ECO:0000256" key="2">
    <source>
        <dbReference type="SAM" id="Phobius"/>
    </source>
</evidence>
<evidence type="ECO:0000313" key="3">
    <source>
        <dbReference type="EMBL" id="SVD81097.1"/>
    </source>
</evidence>
<feature type="region of interest" description="Disordered" evidence="1">
    <location>
        <begin position="58"/>
        <end position="87"/>
    </location>
</feature>
<feature type="transmembrane region" description="Helical" evidence="2">
    <location>
        <begin position="7"/>
        <end position="26"/>
    </location>
</feature>
<organism evidence="3">
    <name type="scientific">marine metagenome</name>
    <dbReference type="NCBI Taxonomy" id="408172"/>
    <lineage>
        <taxon>unclassified sequences</taxon>
        <taxon>metagenomes</taxon>
        <taxon>ecological metagenomes</taxon>
    </lineage>
</organism>
<keyword evidence="2" id="KW-0472">Membrane</keyword>
<proteinExistence type="predicted"/>
<name>A0A382YCQ8_9ZZZZ</name>
<reference evidence="3" key="1">
    <citation type="submission" date="2018-05" db="EMBL/GenBank/DDBJ databases">
        <authorList>
            <person name="Lanie J.A."/>
            <person name="Ng W.-L."/>
            <person name="Kazmierczak K.M."/>
            <person name="Andrzejewski T.M."/>
            <person name="Davidsen T.M."/>
            <person name="Wayne K.J."/>
            <person name="Tettelin H."/>
            <person name="Glass J.I."/>
            <person name="Rusch D."/>
            <person name="Podicherti R."/>
            <person name="Tsui H.-C.T."/>
            <person name="Winkler M.E."/>
        </authorList>
    </citation>
    <scope>NUCLEOTIDE SEQUENCE</scope>
</reference>
<protein>
    <submittedName>
        <fullName evidence="3">Uncharacterized protein</fullName>
    </submittedName>
</protein>
<keyword evidence="2" id="KW-1133">Transmembrane helix</keyword>
<evidence type="ECO:0000256" key="1">
    <source>
        <dbReference type="SAM" id="MobiDB-lite"/>
    </source>
</evidence>
<feature type="compositionally biased region" description="Basic residues" evidence="1">
    <location>
        <begin position="65"/>
        <end position="87"/>
    </location>
</feature>
<dbReference type="EMBL" id="UINC01174793">
    <property type="protein sequence ID" value="SVD81097.1"/>
    <property type="molecule type" value="Genomic_DNA"/>
</dbReference>
<sequence>MQIWLDILIFIIGVSLGLSATVLLGLHRLSGTAQNFQTIMDGQLRRIKQLEYDLERARGYSRNAPNRKRSYRPRGSQNKKGHAKKST</sequence>